<evidence type="ECO:0000313" key="1">
    <source>
        <dbReference type="EMBL" id="CAI9708777.1"/>
    </source>
</evidence>
<name>A0ACB0F7S3_RANTA</name>
<dbReference type="Proteomes" id="UP001162501">
    <property type="component" value="Chromosome 33"/>
</dbReference>
<proteinExistence type="predicted"/>
<gene>
    <name evidence="1" type="ORF">MRATA1EN3_LOCUS19990</name>
</gene>
<sequence>MGLHTQRTRWRCCVGLPGRALPPASPPSQGRPRPPQPGAACSSPALSPAALQVLLGSEVSEKHHSPLAPAFPLKRSSHHGGGSAAAGARDSAERLPLLLLRGGGAGRREGGKDGVSEVGAVGADQEPG</sequence>
<evidence type="ECO:0000313" key="2">
    <source>
        <dbReference type="Proteomes" id="UP001162501"/>
    </source>
</evidence>
<organism evidence="1 2">
    <name type="scientific">Rangifer tarandus platyrhynchus</name>
    <name type="common">Svalbard reindeer</name>
    <dbReference type="NCBI Taxonomy" id="3082113"/>
    <lineage>
        <taxon>Eukaryota</taxon>
        <taxon>Metazoa</taxon>
        <taxon>Chordata</taxon>
        <taxon>Craniata</taxon>
        <taxon>Vertebrata</taxon>
        <taxon>Euteleostomi</taxon>
        <taxon>Mammalia</taxon>
        <taxon>Eutheria</taxon>
        <taxon>Laurasiatheria</taxon>
        <taxon>Artiodactyla</taxon>
        <taxon>Ruminantia</taxon>
        <taxon>Pecora</taxon>
        <taxon>Cervidae</taxon>
        <taxon>Odocoileinae</taxon>
        <taxon>Rangifer</taxon>
    </lineage>
</organism>
<protein>
    <submittedName>
        <fullName evidence="1">Uncharacterized protein</fullName>
    </submittedName>
</protein>
<dbReference type="EMBL" id="OX596117">
    <property type="protein sequence ID" value="CAI9708777.1"/>
    <property type="molecule type" value="Genomic_DNA"/>
</dbReference>
<accession>A0ACB0F7S3</accession>
<reference evidence="1" key="1">
    <citation type="submission" date="2023-05" db="EMBL/GenBank/DDBJ databases">
        <authorList>
            <consortium name="ELIXIR-Norway"/>
        </authorList>
    </citation>
    <scope>NUCLEOTIDE SEQUENCE</scope>
</reference>